<organism evidence="1 2">
    <name type="scientific">Mycena pura</name>
    <dbReference type="NCBI Taxonomy" id="153505"/>
    <lineage>
        <taxon>Eukaryota</taxon>
        <taxon>Fungi</taxon>
        <taxon>Dikarya</taxon>
        <taxon>Basidiomycota</taxon>
        <taxon>Agaricomycotina</taxon>
        <taxon>Agaricomycetes</taxon>
        <taxon>Agaricomycetidae</taxon>
        <taxon>Agaricales</taxon>
        <taxon>Marasmiineae</taxon>
        <taxon>Mycenaceae</taxon>
        <taxon>Mycena</taxon>
    </lineage>
</organism>
<gene>
    <name evidence="1" type="ORF">GGX14DRAFT_612342</name>
</gene>
<protein>
    <submittedName>
        <fullName evidence="1">Alpha/Beta hydrolase protein</fullName>
    </submittedName>
</protein>
<dbReference type="SUPFAM" id="SSF53474">
    <property type="entry name" value="alpha/beta-Hydrolases"/>
    <property type="match status" value="1"/>
</dbReference>
<reference evidence="1" key="1">
    <citation type="submission" date="2023-03" db="EMBL/GenBank/DDBJ databases">
        <title>Massive genome expansion in bonnet fungi (Mycena s.s.) driven by repeated elements and novel gene families across ecological guilds.</title>
        <authorList>
            <consortium name="Lawrence Berkeley National Laboratory"/>
            <person name="Harder C.B."/>
            <person name="Miyauchi S."/>
            <person name="Viragh M."/>
            <person name="Kuo A."/>
            <person name="Thoen E."/>
            <person name="Andreopoulos B."/>
            <person name="Lu D."/>
            <person name="Skrede I."/>
            <person name="Drula E."/>
            <person name="Henrissat B."/>
            <person name="Morin E."/>
            <person name="Kohler A."/>
            <person name="Barry K."/>
            <person name="LaButti K."/>
            <person name="Morin E."/>
            <person name="Salamov A."/>
            <person name="Lipzen A."/>
            <person name="Mereny Z."/>
            <person name="Hegedus B."/>
            <person name="Baldrian P."/>
            <person name="Stursova M."/>
            <person name="Weitz H."/>
            <person name="Taylor A."/>
            <person name="Grigoriev I.V."/>
            <person name="Nagy L.G."/>
            <person name="Martin F."/>
            <person name="Kauserud H."/>
        </authorList>
    </citation>
    <scope>NUCLEOTIDE SEQUENCE</scope>
    <source>
        <strain evidence="1">9144</strain>
    </source>
</reference>
<dbReference type="GO" id="GO:0016787">
    <property type="term" value="F:hydrolase activity"/>
    <property type="evidence" value="ECO:0007669"/>
    <property type="project" value="UniProtKB-KW"/>
</dbReference>
<accession>A0AAD6YSG2</accession>
<proteinExistence type="predicted"/>
<keyword evidence="2" id="KW-1185">Reference proteome</keyword>
<dbReference type="AlphaFoldDB" id="A0AAD6YSG2"/>
<dbReference type="Proteomes" id="UP001219525">
    <property type="component" value="Unassembled WGS sequence"/>
</dbReference>
<keyword evidence="1" id="KW-0378">Hydrolase</keyword>
<dbReference type="EMBL" id="JARJCW010000002">
    <property type="protein sequence ID" value="KAJ7228349.1"/>
    <property type="molecule type" value="Genomic_DNA"/>
</dbReference>
<name>A0AAD6YSG2_9AGAR</name>
<dbReference type="Gene3D" id="3.40.50.1820">
    <property type="entry name" value="alpha/beta hydrolase"/>
    <property type="match status" value="1"/>
</dbReference>
<evidence type="ECO:0000313" key="2">
    <source>
        <dbReference type="Proteomes" id="UP001219525"/>
    </source>
</evidence>
<dbReference type="InterPro" id="IPR029058">
    <property type="entry name" value="AB_hydrolase_fold"/>
</dbReference>
<comment type="caution">
    <text evidence="1">The sequence shown here is derived from an EMBL/GenBank/DDBJ whole genome shotgun (WGS) entry which is preliminary data.</text>
</comment>
<sequence>MSVVPISFGASDNPPLILIHDISGSPFPYLPFGLHQVLSQYSVYGVSALSESSAPPVSAYTSVSAWAEVYAALIEAEIGEELAAQYQGPVVLGGWSLGRMRILGLILLDSHAPWCLKERMLLGPRGVEIGGVVVESAYFTPADMCHIIDLLGRTGQDAWPGMDDIGCPAWLITPSAAGANGLEQWFPDNRRVRRIGQDSEGCDHFSMMKAEWIEQVIEGVLDALKEMRT</sequence>
<evidence type="ECO:0000313" key="1">
    <source>
        <dbReference type="EMBL" id="KAJ7228349.1"/>
    </source>
</evidence>